<protein>
    <submittedName>
        <fullName evidence="1">Uncharacterized protein</fullName>
    </submittedName>
</protein>
<proteinExistence type="predicted"/>
<organism evidence="1 2">
    <name type="scientific">Gossypium trilobum</name>
    <dbReference type="NCBI Taxonomy" id="34281"/>
    <lineage>
        <taxon>Eukaryota</taxon>
        <taxon>Viridiplantae</taxon>
        <taxon>Streptophyta</taxon>
        <taxon>Embryophyta</taxon>
        <taxon>Tracheophyta</taxon>
        <taxon>Spermatophyta</taxon>
        <taxon>Magnoliopsida</taxon>
        <taxon>eudicotyledons</taxon>
        <taxon>Gunneridae</taxon>
        <taxon>Pentapetalae</taxon>
        <taxon>rosids</taxon>
        <taxon>malvids</taxon>
        <taxon>Malvales</taxon>
        <taxon>Malvaceae</taxon>
        <taxon>Malvoideae</taxon>
        <taxon>Gossypium</taxon>
    </lineage>
</organism>
<feature type="non-terminal residue" evidence="1">
    <location>
        <position position="79"/>
    </location>
</feature>
<accession>A0A7J9DDS2</accession>
<evidence type="ECO:0000313" key="1">
    <source>
        <dbReference type="EMBL" id="MBA0758839.1"/>
    </source>
</evidence>
<dbReference type="EMBL" id="JABEZW010000002">
    <property type="protein sequence ID" value="MBA0758839.1"/>
    <property type="molecule type" value="Genomic_DNA"/>
</dbReference>
<evidence type="ECO:0000313" key="2">
    <source>
        <dbReference type="Proteomes" id="UP000593568"/>
    </source>
</evidence>
<name>A0A7J9DDS2_9ROSI</name>
<dbReference type="Proteomes" id="UP000593568">
    <property type="component" value="Unassembled WGS sequence"/>
</dbReference>
<sequence length="79" mass="9562">MKTIYRDALPFQQLKEIKNEKWPMLKKLPLKFNSAKGRKIVIKGEEKWWKDVEWEDESAPIAFLPSFKPLFSQKRLLYH</sequence>
<comment type="caution">
    <text evidence="1">The sequence shown here is derived from an EMBL/GenBank/DDBJ whole genome shotgun (WGS) entry which is preliminary data.</text>
</comment>
<reference evidence="1 2" key="1">
    <citation type="journal article" date="2019" name="Genome Biol. Evol.">
        <title>Insights into the evolution of the New World diploid cottons (Gossypium, subgenus Houzingenia) based on genome sequencing.</title>
        <authorList>
            <person name="Grover C.E."/>
            <person name="Arick M.A. 2nd"/>
            <person name="Thrash A."/>
            <person name="Conover J.L."/>
            <person name="Sanders W.S."/>
            <person name="Peterson D.G."/>
            <person name="Frelichowski J.E."/>
            <person name="Scheffler J.A."/>
            <person name="Scheffler B.E."/>
            <person name="Wendel J.F."/>
        </authorList>
    </citation>
    <scope>NUCLEOTIDE SEQUENCE [LARGE SCALE GENOMIC DNA]</scope>
    <source>
        <strain evidence="1">8</strain>
        <tissue evidence="1">Leaf</tissue>
    </source>
</reference>
<gene>
    <name evidence="1" type="ORF">Gotri_021801</name>
</gene>
<dbReference type="AlphaFoldDB" id="A0A7J9DDS2"/>
<keyword evidence="2" id="KW-1185">Reference proteome</keyword>